<comment type="caution">
    <text evidence="1">The sequence shown here is derived from an EMBL/GenBank/DDBJ whole genome shotgun (WGS) entry which is preliminary data.</text>
</comment>
<dbReference type="EMBL" id="JAPDHF010000019">
    <property type="protein sequence ID" value="KAJ4006549.1"/>
    <property type="molecule type" value="Genomic_DNA"/>
</dbReference>
<sequence length="104" mass="11559">MSRSDHTVVDSDSFHISSSFIPITASDGSRVLVRVFPVPVPMDQLVPAWEAFPEPEPAPEPAPEPSFDFKNASLEELWARIKKQTADEIAKIKQDLEGKVKSKL</sequence>
<dbReference type="OrthoDB" id="10556177at2759"/>
<reference evidence="1" key="1">
    <citation type="submission" date="2022-10" db="EMBL/GenBank/DDBJ databases">
        <title>Fusarium specimens isolated from Avocado Roots.</title>
        <authorList>
            <person name="Stajich J."/>
            <person name="Roper C."/>
            <person name="Heimlech-Rivalta G."/>
        </authorList>
    </citation>
    <scope>NUCLEOTIDE SEQUENCE</scope>
    <source>
        <strain evidence="1">CF00143</strain>
    </source>
</reference>
<proteinExistence type="predicted"/>
<name>A0A9W8PGY4_9HYPO</name>
<accession>A0A9W8PGY4</accession>
<protein>
    <submittedName>
        <fullName evidence="1">Uncharacterized protein</fullName>
    </submittedName>
</protein>
<gene>
    <name evidence="1" type="ORF">NW766_010643</name>
</gene>
<keyword evidence="2" id="KW-1185">Reference proteome</keyword>
<dbReference type="Proteomes" id="UP001152130">
    <property type="component" value="Unassembled WGS sequence"/>
</dbReference>
<organism evidence="1 2">
    <name type="scientific">Fusarium irregulare</name>
    <dbReference type="NCBI Taxonomy" id="2494466"/>
    <lineage>
        <taxon>Eukaryota</taxon>
        <taxon>Fungi</taxon>
        <taxon>Dikarya</taxon>
        <taxon>Ascomycota</taxon>
        <taxon>Pezizomycotina</taxon>
        <taxon>Sordariomycetes</taxon>
        <taxon>Hypocreomycetidae</taxon>
        <taxon>Hypocreales</taxon>
        <taxon>Nectriaceae</taxon>
        <taxon>Fusarium</taxon>
        <taxon>Fusarium incarnatum-equiseti species complex</taxon>
    </lineage>
</organism>
<evidence type="ECO:0000313" key="1">
    <source>
        <dbReference type="EMBL" id="KAJ4006549.1"/>
    </source>
</evidence>
<evidence type="ECO:0000313" key="2">
    <source>
        <dbReference type="Proteomes" id="UP001152130"/>
    </source>
</evidence>
<dbReference type="AlphaFoldDB" id="A0A9W8PGY4"/>